<name>A0ABM3GC10_NEOLC</name>
<organism evidence="3 4">
    <name type="scientific">Neodiprion lecontei</name>
    <name type="common">Redheaded pine sawfly</name>
    <dbReference type="NCBI Taxonomy" id="441921"/>
    <lineage>
        <taxon>Eukaryota</taxon>
        <taxon>Metazoa</taxon>
        <taxon>Ecdysozoa</taxon>
        <taxon>Arthropoda</taxon>
        <taxon>Hexapoda</taxon>
        <taxon>Insecta</taxon>
        <taxon>Pterygota</taxon>
        <taxon>Neoptera</taxon>
        <taxon>Endopterygota</taxon>
        <taxon>Hymenoptera</taxon>
        <taxon>Tenthredinoidea</taxon>
        <taxon>Diprionidae</taxon>
        <taxon>Diprioninae</taxon>
        <taxon>Neodiprion</taxon>
    </lineage>
</organism>
<feature type="compositionally biased region" description="Basic and acidic residues" evidence="1">
    <location>
        <begin position="87"/>
        <end position="98"/>
    </location>
</feature>
<accession>A0ABM3GC10</accession>
<dbReference type="RefSeq" id="XP_046597809.1">
    <property type="nucleotide sequence ID" value="XM_046741853.1"/>
</dbReference>
<dbReference type="GeneID" id="124294780"/>
<protein>
    <submittedName>
        <fullName evidence="4">Uncharacterized protein LOC124294780</fullName>
    </submittedName>
</protein>
<keyword evidence="2" id="KW-0732">Signal</keyword>
<evidence type="ECO:0000256" key="1">
    <source>
        <dbReference type="SAM" id="MobiDB-lite"/>
    </source>
</evidence>
<feature type="region of interest" description="Disordered" evidence="1">
    <location>
        <begin position="55"/>
        <end position="109"/>
    </location>
</feature>
<sequence length="109" mass="12277">MTSPISSIIVLLLITANSCLLWPLTQNDVPESPSNPKHLLEEFEAQNLTYQAKIDPTASRVDKNRNRLDGTVSERITRSGNDGQSFRLDEGRQKKEATEQFSQKNLGYN</sequence>
<feature type="compositionally biased region" description="Polar residues" evidence="1">
    <location>
        <begin position="99"/>
        <end position="109"/>
    </location>
</feature>
<proteinExistence type="predicted"/>
<keyword evidence="3" id="KW-1185">Reference proteome</keyword>
<evidence type="ECO:0000313" key="4">
    <source>
        <dbReference type="RefSeq" id="XP_046597809.1"/>
    </source>
</evidence>
<feature type="chain" id="PRO_5045077396" evidence="2">
    <location>
        <begin position="22"/>
        <end position="109"/>
    </location>
</feature>
<evidence type="ECO:0000313" key="3">
    <source>
        <dbReference type="Proteomes" id="UP000829291"/>
    </source>
</evidence>
<gene>
    <name evidence="4" type="primary">LOC124294780</name>
</gene>
<reference evidence="4" key="1">
    <citation type="submission" date="2025-08" db="UniProtKB">
        <authorList>
            <consortium name="RefSeq"/>
        </authorList>
    </citation>
    <scope>IDENTIFICATION</scope>
    <source>
        <tissue evidence="4">Thorax and Abdomen</tissue>
    </source>
</reference>
<evidence type="ECO:0000256" key="2">
    <source>
        <dbReference type="SAM" id="SignalP"/>
    </source>
</evidence>
<dbReference type="Proteomes" id="UP000829291">
    <property type="component" value="Chromosome 5"/>
</dbReference>
<feature type="signal peptide" evidence="2">
    <location>
        <begin position="1"/>
        <end position="21"/>
    </location>
</feature>